<evidence type="ECO:0000259" key="2">
    <source>
        <dbReference type="Pfam" id="PF22974"/>
    </source>
</evidence>
<dbReference type="HOGENOM" id="CLU_020318_0_0_1"/>
<dbReference type="STRING" id="1284197.S8AQN9"/>
<evidence type="ECO:0000313" key="5">
    <source>
        <dbReference type="Proteomes" id="UP000015100"/>
    </source>
</evidence>
<comment type="caution">
    <text evidence="4">The sequence shown here is derived from an EMBL/GenBank/DDBJ whole genome shotgun (WGS) entry which is preliminary data.</text>
</comment>
<name>S8AQN9_DACHA</name>
<dbReference type="Pfam" id="PF23865">
    <property type="entry name" value="DUF7223"/>
    <property type="match status" value="1"/>
</dbReference>
<keyword evidence="5" id="KW-1185">Reference proteome</keyword>
<sequence>MVTSSFLSLALSFGLLGLRAVASPVAPGTVTTLQPIREDDLLAGTLKLNDFHRRAIVDSMNNAIELLPINEDNLTPSHLRKRADDLSRLDLKEEVRMIYGGVCSKSQIYMANMTLYQPDADHPLIMMEKFDGLLNDASCSSGSVNLSFKTKAAMDYAIKAWDWVNEATSDHFFLIANHKNCGQDAQRTPYKVVKVKYDQNTFTTVLTTESISWDSLASDFDINLGSAALPSRLRKRGVNGADITKRGFWDIFTSFDFSKSVYWDLSVGDESRRRTLADPFHEWKRLQVTCAGCFLAGGIEISGYIKVESFSVKELQFAAKPRNLRAKVEVETVIQSGIPKGAFSLEQTLFELGIPGMSIPGIFTLGPSLQYQVGFSLATSGVANFTVGVAAQVPNGAALLGDILNSENSGASGFEGSTIDPIFNLNNIAVTAAASVYAQPVVAFGVKVLTKFGAECALELKLPFVNVNLQAGYNQNGFCPEKSKTITNGLRSTSGANIELWFKAAKFSGLPSWFPNFDRKLWGVRWPFFDLCFPIGEEHASPIVPKRPTGMLPDLGLPGIGPVLLDESNVMPPIAARV</sequence>
<dbReference type="OrthoDB" id="160645at2759"/>
<organism evidence="4 5">
    <name type="scientific">Dactylellina haptotyla (strain CBS 200.50)</name>
    <name type="common">Nematode-trapping fungus</name>
    <name type="synonym">Monacrosporium haptotylum</name>
    <dbReference type="NCBI Taxonomy" id="1284197"/>
    <lineage>
        <taxon>Eukaryota</taxon>
        <taxon>Fungi</taxon>
        <taxon>Dikarya</taxon>
        <taxon>Ascomycota</taxon>
        <taxon>Pezizomycotina</taxon>
        <taxon>Orbiliomycetes</taxon>
        <taxon>Orbiliales</taxon>
        <taxon>Orbiliaceae</taxon>
        <taxon>Dactylellina</taxon>
    </lineage>
</organism>
<dbReference type="InterPro" id="IPR055647">
    <property type="entry name" value="DUF7223"/>
</dbReference>
<feature type="domain" description="DUF7029" evidence="2">
    <location>
        <begin position="118"/>
        <end position="221"/>
    </location>
</feature>
<keyword evidence="1" id="KW-0732">Signal</keyword>
<feature type="chain" id="PRO_5004548104" evidence="1">
    <location>
        <begin position="23"/>
        <end position="578"/>
    </location>
</feature>
<protein>
    <submittedName>
        <fullName evidence="4">Uncharacterized protein</fullName>
    </submittedName>
</protein>
<dbReference type="AlphaFoldDB" id="S8AQN9"/>
<dbReference type="EMBL" id="AQGS01000021">
    <property type="protein sequence ID" value="EPS45189.1"/>
    <property type="molecule type" value="Genomic_DNA"/>
</dbReference>
<evidence type="ECO:0000313" key="4">
    <source>
        <dbReference type="EMBL" id="EPS45189.1"/>
    </source>
</evidence>
<gene>
    <name evidence="4" type="ORF">H072_825</name>
</gene>
<feature type="signal peptide" evidence="1">
    <location>
        <begin position="1"/>
        <end position="22"/>
    </location>
</feature>
<reference evidence="4 5" key="1">
    <citation type="journal article" date="2013" name="PLoS Genet.">
        <title>Genomic mechanisms accounting for the adaptation to parasitism in nematode-trapping fungi.</title>
        <authorList>
            <person name="Meerupati T."/>
            <person name="Andersson K.M."/>
            <person name="Friman E."/>
            <person name="Kumar D."/>
            <person name="Tunlid A."/>
            <person name="Ahren D."/>
        </authorList>
    </citation>
    <scope>NUCLEOTIDE SEQUENCE [LARGE SCALE GENOMIC DNA]</scope>
    <source>
        <strain evidence="4 5">CBS 200.50</strain>
    </source>
</reference>
<dbReference type="InterPro" id="IPR054293">
    <property type="entry name" value="DUF7029"/>
</dbReference>
<accession>S8AQN9</accession>
<proteinExistence type="predicted"/>
<feature type="domain" description="DUF7223" evidence="3">
    <location>
        <begin position="285"/>
        <end position="533"/>
    </location>
</feature>
<dbReference type="Proteomes" id="UP000015100">
    <property type="component" value="Unassembled WGS sequence"/>
</dbReference>
<reference evidence="5" key="2">
    <citation type="submission" date="2013-04" db="EMBL/GenBank/DDBJ databases">
        <title>Genomic mechanisms accounting for the adaptation to parasitism in nematode-trapping fungi.</title>
        <authorList>
            <person name="Ahren D.G."/>
        </authorList>
    </citation>
    <scope>NUCLEOTIDE SEQUENCE [LARGE SCALE GENOMIC DNA]</scope>
    <source>
        <strain evidence="5">CBS 200.50</strain>
    </source>
</reference>
<evidence type="ECO:0000256" key="1">
    <source>
        <dbReference type="SAM" id="SignalP"/>
    </source>
</evidence>
<dbReference type="eggNOG" id="ENOG502RYSB">
    <property type="taxonomic scope" value="Eukaryota"/>
</dbReference>
<evidence type="ECO:0000259" key="3">
    <source>
        <dbReference type="Pfam" id="PF23865"/>
    </source>
</evidence>
<dbReference type="OMA" id="ASISYPM"/>
<dbReference type="Pfam" id="PF22974">
    <property type="entry name" value="DUF7029"/>
    <property type="match status" value="1"/>
</dbReference>